<feature type="domain" description="Kazal-like" evidence="4">
    <location>
        <begin position="68"/>
        <end position="124"/>
    </location>
</feature>
<dbReference type="EMBL" id="OU015567">
    <property type="protein sequence ID" value="CAG5112836.1"/>
    <property type="molecule type" value="Genomic_DNA"/>
</dbReference>
<keyword evidence="3" id="KW-1015">Disulfide bond</keyword>
<evidence type="ECO:0000256" key="1">
    <source>
        <dbReference type="ARBA" id="ARBA00022690"/>
    </source>
</evidence>
<protein>
    <submittedName>
        <fullName evidence="5">Oidioi.mRNA.OKI2018_I69.chr2.g7007.t1.cds</fullName>
    </submittedName>
</protein>
<dbReference type="PROSITE" id="PS51465">
    <property type="entry name" value="KAZAL_2"/>
    <property type="match status" value="2"/>
</dbReference>
<keyword evidence="1" id="KW-0646">Protease inhibitor</keyword>
<dbReference type="PANTHER" id="PTHR10913:SF45">
    <property type="entry name" value="FOLLISTATIN, ISOFORM A-RELATED"/>
    <property type="match status" value="1"/>
</dbReference>
<evidence type="ECO:0000313" key="5">
    <source>
        <dbReference type="EMBL" id="CAG5112836.1"/>
    </source>
</evidence>
<dbReference type="SMART" id="SM00280">
    <property type="entry name" value="KAZAL"/>
    <property type="match status" value="2"/>
</dbReference>
<dbReference type="InterPro" id="IPR002350">
    <property type="entry name" value="Kazal_dom"/>
</dbReference>
<dbReference type="InterPro" id="IPR050653">
    <property type="entry name" value="Prot_Inhib_GrowthFact_Antg"/>
</dbReference>
<evidence type="ECO:0000256" key="2">
    <source>
        <dbReference type="ARBA" id="ARBA00022900"/>
    </source>
</evidence>
<dbReference type="Proteomes" id="UP001158576">
    <property type="component" value="Chromosome 2"/>
</dbReference>
<dbReference type="InterPro" id="IPR036058">
    <property type="entry name" value="Kazal_dom_sf"/>
</dbReference>
<organism evidence="5 6">
    <name type="scientific">Oikopleura dioica</name>
    <name type="common">Tunicate</name>
    <dbReference type="NCBI Taxonomy" id="34765"/>
    <lineage>
        <taxon>Eukaryota</taxon>
        <taxon>Metazoa</taxon>
        <taxon>Chordata</taxon>
        <taxon>Tunicata</taxon>
        <taxon>Appendicularia</taxon>
        <taxon>Copelata</taxon>
        <taxon>Oikopleuridae</taxon>
        <taxon>Oikopleura</taxon>
    </lineage>
</organism>
<dbReference type="CDD" id="cd00104">
    <property type="entry name" value="KAZAL_FS"/>
    <property type="match status" value="2"/>
</dbReference>
<feature type="domain" description="Kazal-like" evidence="4">
    <location>
        <begin position="10"/>
        <end position="67"/>
    </location>
</feature>
<proteinExistence type="predicted"/>
<dbReference type="PANTHER" id="PTHR10913">
    <property type="entry name" value="FOLLISTATIN-RELATED"/>
    <property type="match status" value="1"/>
</dbReference>
<name>A0ABN7T4S8_OIKDI</name>
<evidence type="ECO:0000259" key="4">
    <source>
        <dbReference type="PROSITE" id="PS51465"/>
    </source>
</evidence>
<accession>A0ABN7T4S8</accession>
<evidence type="ECO:0000256" key="3">
    <source>
        <dbReference type="ARBA" id="ARBA00023157"/>
    </source>
</evidence>
<gene>
    <name evidence="5" type="ORF">OKIOD_LOCUS15772</name>
</gene>
<evidence type="ECO:0000313" key="6">
    <source>
        <dbReference type="Proteomes" id="UP001158576"/>
    </source>
</evidence>
<dbReference type="SUPFAM" id="SSF100895">
    <property type="entry name" value="Kazal-type serine protease inhibitors"/>
    <property type="match status" value="2"/>
</dbReference>
<keyword evidence="2" id="KW-0722">Serine protease inhibitor</keyword>
<keyword evidence="6" id="KW-1185">Reference proteome</keyword>
<sequence length="127" mass="13892">MKIFGFFAGFAFAEKCAQMCPMNIEEVCGSDGNTYTNNCSLETAACELRNAKTGINLVKAYDGTCVDYSNCERACPRILDPVCANAGDNQMRTFGNLCEFRSEICGKGIKSEMARVMHSGECNHESL</sequence>
<reference evidence="5 6" key="1">
    <citation type="submission" date="2021-04" db="EMBL/GenBank/DDBJ databases">
        <authorList>
            <person name="Bliznina A."/>
        </authorList>
    </citation>
    <scope>NUCLEOTIDE SEQUENCE [LARGE SCALE GENOMIC DNA]</scope>
</reference>
<dbReference type="Pfam" id="PF07648">
    <property type="entry name" value="Kazal_2"/>
    <property type="match status" value="2"/>
</dbReference>
<dbReference type="Gene3D" id="3.30.60.30">
    <property type="match status" value="2"/>
</dbReference>